<name>D3F7P9_CONWI</name>
<evidence type="ECO:0000313" key="2">
    <source>
        <dbReference type="Proteomes" id="UP000008229"/>
    </source>
</evidence>
<dbReference type="AlphaFoldDB" id="D3F7P9"/>
<organism evidence="1 2">
    <name type="scientific">Conexibacter woesei (strain DSM 14684 / CCUG 47730 / CIP 108061 / JCM 11494 / NBRC 100937 / ID131577)</name>
    <dbReference type="NCBI Taxonomy" id="469383"/>
    <lineage>
        <taxon>Bacteria</taxon>
        <taxon>Bacillati</taxon>
        <taxon>Actinomycetota</taxon>
        <taxon>Thermoleophilia</taxon>
        <taxon>Solirubrobacterales</taxon>
        <taxon>Conexibacteraceae</taxon>
        <taxon>Conexibacter</taxon>
    </lineage>
</organism>
<protein>
    <submittedName>
        <fullName evidence="1">Uncharacterized protein</fullName>
    </submittedName>
</protein>
<sequence length="151" mass="15101">MLAAAALAAVLSGAPSTLDMLRRGGDPLASVRAAGALLVGADRSDGVLIAAAVPVHAALSLGWTAMLARTLPARHEPLRGAAVGLAIAALDLGLAAACGSRASRFAPVAALPQVSQWADHVTFGLTVGVMLRRARLRSAGASATFGNLHPL</sequence>
<proteinExistence type="predicted"/>
<dbReference type="EMBL" id="CP001854">
    <property type="protein sequence ID" value="ADB50911.1"/>
    <property type="molecule type" value="Genomic_DNA"/>
</dbReference>
<gene>
    <name evidence="1" type="ordered locus">Cwoe_2489</name>
</gene>
<dbReference type="Proteomes" id="UP000008229">
    <property type="component" value="Chromosome"/>
</dbReference>
<dbReference type="eggNOG" id="ENOG502ZGJN">
    <property type="taxonomic scope" value="Bacteria"/>
</dbReference>
<keyword evidence="2" id="KW-1185">Reference proteome</keyword>
<accession>D3F7P9</accession>
<evidence type="ECO:0000313" key="1">
    <source>
        <dbReference type="EMBL" id="ADB50911.1"/>
    </source>
</evidence>
<reference evidence="2" key="2">
    <citation type="submission" date="2010-01" db="EMBL/GenBank/DDBJ databases">
        <title>The complete genome of Conexibacter woesei DSM 14684.</title>
        <authorList>
            <consortium name="US DOE Joint Genome Institute (JGI-PGF)"/>
            <person name="Lucas S."/>
            <person name="Copeland A."/>
            <person name="Lapidus A."/>
            <person name="Glavina del Rio T."/>
            <person name="Dalin E."/>
            <person name="Tice H."/>
            <person name="Bruce D."/>
            <person name="Goodwin L."/>
            <person name="Pitluck S."/>
            <person name="Kyrpides N."/>
            <person name="Mavromatis K."/>
            <person name="Ivanova N."/>
            <person name="Mikhailova N."/>
            <person name="Chertkov O."/>
            <person name="Brettin T."/>
            <person name="Detter J.C."/>
            <person name="Han C."/>
            <person name="Larimer F."/>
            <person name="Land M."/>
            <person name="Hauser L."/>
            <person name="Markowitz V."/>
            <person name="Cheng J.-F."/>
            <person name="Hugenholtz P."/>
            <person name="Woyke T."/>
            <person name="Wu D."/>
            <person name="Pukall R."/>
            <person name="Steenblock K."/>
            <person name="Schneider S."/>
            <person name="Klenk H.-P."/>
            <person name="Eisen J.A."/>
        </authorList>
    </citation>
    <scope>NUCLEOTIDE SEQUENCE [LARGE SCALE GENOMIC DNA]</scope>
    <source>
        <strain evidence="2">DSM 14684 / CIP 108061 / JCM 11494 / NBRC 100937 / ID131577</strain>
    </source>
</reference>
<dbReference type="KEGG" id="cwo:Cwoe_2489"/>
<reference evidence="1 2" key="1">
    <citation type="journal article" date="2010" name="Stand. Genomic Sci.">
        <title>Complete genome sequence of Conexibacter woesei type strain (ID131577).</title>
        <authorList>
            <person name="Pukall R."/>
            <person name="Lapidus A."/>
            <person name="Glavina Del Rio T."/>
            <person name="Copeland A."/>
            <person name="Tice H."/>
            <person name="Cheng J.-F."/>
            <person name="Lucas S."/>
            <person name="Chen F."/>
            <person name="Nolan M."/>
            <person name="Bruce D."/>
            <person name="Goodwin L."/>
            <person name="Pitluck S."/>
            <person name="Mavromatis K."/>
            <person name="Ivanova N."/>
            <person name="Ovchinnikova G."/>
            <person name="Pati A."/>
            <person name="Chen A."/>
            <person name="Palaniappan K."/>
            <person name="Land M."/>
            <person name="Hauser L."/>
            <person name="Chang Y.-J."/>
            <person name="Jeffries C.D."/>
            <person name="Chain P."/>
            <person name="Meincke L."/>
            <person name="Sims D."/>
            <person name="Brettin T."/>
            <person name="Detter J.C."/>
            <person name="Rohde M."/>
            <person name="Goeker M."/>
            <person name="Bristow J."/>
            <person name="Eisen J.A."/>
            <person name="Markowitz V."/>
            <person name="Kyrpides N.C."/>
            <person name="Klenk H.-P."/>
            <person name="Hugenholtz P."/>
        </authorList>
    </citation>
    <scope>NUCLEOTIDE SEQUENCE [LARGE SCALE GENOMIC DNA]</scope>
    <source>
        <strain evidence="2">DSM 14684 / CIP 108061 / JCM 11494 / NBRC 100937 / ID131577</strain>
    </source>
</reference>
<dbReference type="HOGENOM" id="CLU_1957972_0_0_11"/>
<dbReference type="RefSeq" id="WP_012933962.1">
    <property type="nucleotide sequence ID" value="NC_013739.1"/>
</dbReference>
<dbReference type="OrthoDB" id="3628713at2"/>